<dbReference type="Pfam" id="PF03372">
    <property type="entry name" value="Exo_endo_phos"/>
    <property type="match status" value="1"/>
</dbReference>
<dbReference type="EMBL" id="NBWU01000001">
    <property type="protein sequence ID" value="PCE66603.1"/>
    <property type="molecule type" value="Genomic_DNA"/>
</dbReference>
<proteinExistence type="predicted"/>
<feature type="signal peptide" evidence="1">
    <location>
        <begin position="1"/>
        <end position="19"/>
    </location>
</feature>
<dbReference type="AlphaFoldDB" id="A0A2A4GDS6"/>
<keyword evidence="4" id="KW-1185">Reference proteome</keyword>
<dbReference type="GO" id="GO:0016020">
    <property type="term" value="C:membrane"/>
    <property type="evidence" value="ECO:0007669"/>
    <property type="project" value="GOC"/>
</dbReference>
<comment type="caution">
    <text evidence="3">The sequence shown here is derived from an EMBL/GenBank/DDBJ whole genome shotgun (WGS) entry which is preliminary data.</text>
</comment>
<dbReference type="InterPro" id="IPR036691">
    <property type="entry name" value="Endo/exonu/phosph_ase_sf"/>
</dbReference>
<dbReference type="OrthoDB" id="5447300at2"/>
<dbReference type="PANTHER" id="PTHR14859:SF15">
    <property type="entry name" value="ENDONUCLEASE_EXONUCLEASE_PHOSPHATASE DOMAIN-CONTAINING PROTEIN"/>
    <property type="match status" value="1"/>
</dbReference>
<name>A0A2A4GDS6_9FLAO</name>
<dbReference type="InterPro" id="IPR005135">
    <property type="entry name" value="Endo/exonuclease/phosphatase"/>
</dbReference>
<evidence type="ECO:0000313" key="3">
    <source>
        <dbReference type="EMBL" id="PCE66603.1"/>
    </source>
</evidence>
<keyword evidence="1" id="KW-0732">Signal</keyword>
<dbReference type="RefSeq" id="WP_097442124.1">
    <property type="nucleotide sequence ID" value="NZ_NBWU01000001.1"/>
</dbReference>
<protein>
    <recommendedName>
        <fullName evidence="2">Endonuclease/exonuclease/phosphatase domain-containing protein</fullName>
    </recommendedName>
</protein>
<dbReference type="SUPFAM" id="SSF56219">
    <property type="entry name" value="DNase I-like"/>
    <property type="match status" value="1"/>
</dbReference>
<dbReference type="Gene3D" id="3.60.10.10">
    <property type="entry name" value="Endonuclease/exonuclease/phosphatase"/>
    <property type="match status" value="1"/>
</dbReference>
<evidence type="ECO:0000256" key="1">
    <source>
        <dbReference type="SAM" id="SignalP"/>
    </source>
</evidence>
<accession>A0A2A4GDS6</accession>
<feature type="chain" id="PRO_5012946526" description="Endonuclease/exonuclease/phosphatase domain-containing protein" evidence="1">
    <location>
        <begin position="20"/>
        <end position="264"/>
    </location>
</feature>
<dbReference type="GO" id="GO:0006506">
    <property type="term" value="P:GPI anchor biosynthetic process"/>
    <property type="evidence" value="ECO:0007669"/>
    <property type="project" value="TreeGrafter"/>
</dbReference>
<evidence type="ECO:0000313" key="4">
    <source>
        <dbReference type="Proteomes" id="UP000219559"/>
    </source>
</evidence>
<dbReference type="Proteomes" id="UP000219559">
    <property type="component" value="Unassembled WGS sequence"/>
</dbReference>
<evidence type="ECO:0000259" key="2">
    <source>
        <dbReference type="Pfam" id="PF03372"/>
    </source>
</evidence>
<dbReference type="InterPro" id="IPR051916">
    <property type="entry name" value="GPI-anchor_lipid_remodeler"/>
</dbReference>
<feature type="domain" description="Endonuclease/exonuclease/phosphatase" evidence="2">
    <location>
        <begin position="32"/>
        <end position="252"/>
    </location>
</feature>
<dbReference type="GO" id="GO:0003824">
    <property type="term" value="F:catalytic activity"/>
    <property type="evidence" value="ECO:0007669"/>
    <property type="project" value="InterPro"/>
</dbReference>
<gene>
    <name evidence="3" type="ORF">B7P33_04720</name>
</gene>
<dbReference type="PANTHER" id="PTHR14859">
    <property type="entry name" value="CALCOFLUOR WHITE HYPERSENSITIVE PROTEIN PRECURSOR"/>
    <property type="match status" value="1"/>
</dbReference>
<reference evidence="3 4" key="1">
    <citation type="submission" date="2017-04" db="EMBL/GenBank/DDBJ databases">
        <title>A new member of the family Flavobacteriaceae isolated from ascidians.</title>
        <authorList>
            <person name="Chen L."/>
        </authorList>
    </citation>
    <scope>NUCLEOTIDE SEQUENCE [LARGE SCALE GENOMIC DNA]</scope>
    <source>
        <strain evidence="3 4">HQA918</strain>
    </source>
</reference>
<sequence>MKSKLLLSVLMLLAITLRSQEIEPSKTTIKVLSLNILHGATTQGNFDLDVIAQLILDADPDFVAMQEVDFKTRRAKGYDLMTELGWRTKMAPIFGKAMAFDGGEYGEGILSKHSFLSSRNLPLPHSPNAEPRTALETRVRLNATDTIALVGTHFDHLPDGGDRRAQAAQVNAYYKDTKLPTILAGDLNALPHSETLALLEQFWTPAYKPKKAEPTYPSDNPSKKIDYVLFYPKNRWRVVATEVIQNSIVSDHCGYLVTLELLPE</sequence>
<organism evidence="3 4">
    <name type="scientific">Sediminicola luteus</name>
    <dbReference type="NCBI Taxonomy" id="319238"/>
    <lineage>
        <taxon>Bacteria</taxon>
        <taxon>Pseudomonadati</taxon>
        <taxon>Bacteroidota</taxon>
        <taxon>Flavobacteriia</taxon>
        <taxon>Flavobacteriales</taxon>
        <taxon>Flavobacteriaceae</taxon>
        <taxon>Sediminicola</taxon>
    </lineage>
</organism>